<reference evidence="1 2" key="1">
    <citation type="submission" date="2021-06" db="EMBL/GenBank/DDBJ databases">
        <title>Caerostris extrusa draft genome.</title>
        <authorList>
            <person name="Kono N."/>
            <person name="Arakawa K."/>
        </authorList>
    </citation>
    <scope>NUCLEOTIDE SEQUENCE [LARGE SCALE GENOMIC DNA]</scope>
</reference>
<evidence type="ECO:0000313" key="1">
    <source>
        <dbReference type="EMBL" id="GIY99701.1"/>
    </source>
</evidence>
<dbReference type="AlphaFoldDB" id="A0AAV4XXA1"/>
<keyword evidence="2" id="KW-1185">Reference proteome</keyword>
<sequence length="110" mass="12670">MITVLEIGILFCRGRRAVELENLIRIEISDDLEWSFPIDVLTDEFPKIGSQQKLDLYPEVEGSVYTTNSSGRTETDCAKAAIHPKIWNGLRKQSEFFKINYLEDQSIFEV</sequence>
<protein>
    <submittedName>
        <fullName evidence="1">Uncharacterized protein</fullName>
    </submittedName>
</protein>
<organism evidence="1 2">
    <name type="scientific">Caerostris extrusa</name>
    <name type="common">Bark spider</name>
    <name type="synonym">Caerostris bankana</name>
    <dbReference type="NCBI Taxonomy" id="172846"/>
    <lineage>
        <taxon>Eukaryota</taxon>
        <taxon>Metazoa</taxon>
        <taxon>Ecdysozoa</taxon>
        <taxon>Arthropoda</taxon>
        <taxon>Chelicerata</taxon>
        <taxon>Arachnida</taxon>
        <taxon>Araneae</taxon>
        <taxon>Araneomorphae</taxon>
        <taxon>Entelegynae</taxon>
        <taxon>Araneoidea</taxon>
        <taxon>Araneidae</taxon>
        <taxon>Caerostris</taxon>
    </lineage>
</organism>
<accession>A0AAV4XXA1</accession>
<dbReference type="EMBL" id="BPLR01018450">
    <property type="protein sequence ID" value="GIY99701.1"/>
    <property type="molecule type" value="Genomic_DNA"/>
</dbReference>
<gene>
    <name evidence="1" type="ORF">CEXT_361951</name>
</gene>
<evidence type="ECO:0000313" key="2">
    <source>
        <dbReference type="Proteomes" id="UP001054945"/>
    </source>
</evidence>
<proteinExistence type="predicted"/>
<name>A0AAV4XXA1_CAEEX</name>
<dbReference type="Proteomes" id="UP001054945">
    <property type="component" value="Unassembled WGS sequence"/>
</dbReference>
<comment type="caution">
    <text evidence="1">The sequence shown here is derived from an EMBL/GenBank/DDBJ whole genome shotgun (WGS) entry which is preliminary data.</text>
</comment>